<name>A0A2T5FZS9_9SPHN</name>
<dbReference type="Pfam" id="PF02954">
    <property type="entry name" value="HTH_8"/>
    <property type="match status" value="1"/>
</dbReference>
<evidence type="ECO:0000256" key="8">
    <source>
        <dbReference type="PROSITE-ProRule" id="PRU00169"/>
    </source>
</evidence>
<dbReference type="GO" id="GO:0005524">
    <property type="term" value="F:ATP binding"/>
    <property type="evidence" value="ECO:0007669"/>
    <property type="project" value="UniProtKB-KW"/>
</dbReference>
<keyword evidence="12" id="KW-1185">Reference proteome</keyword>
<accession>A0A2T5FZS9</accession>
<evidence type="ECO:0000256" key="2">
    <source>
        <dbReference type="ARBA" id="ARBA00022840"/>
    </source>
</evidence>
<dbReference type="GO" id="GO:0000160">
    <property type="term" value="P:phosphorelay signal transduction system"/>
    <property type="evidence" value="ECO:0007669"/>
    <property type="project" value="UniProtKB-KW"/>
</dbReference>
<dbReference type="PANTHER" id="PTHR32071:SF100">
    <property type="entry name" value="RESPONSE REGULATOR PROTEIN PILR"/>
    <property type="match status" value="1"/>
</dbReference>
<gene>
    <name evidence="11" type="ORF">CLG96_06560</name>
</gene>
<dbReference type="PROSITE" id="PS00676">
    <property type="entry name" value="SIGMA54_INTERACT_2"/>
    <property type="match status" value="1"/>
</dbReference>
<evidence type="ECO:0000313" key="12">
    <source>
        <dbReference type="Proteomes" id="UP000244162"/>
    </source>
</evidence>
<dbReference type="InterPro" id="IPR025943">
    <property type="entry name" value="Sigma_54_int_dom_ATP-bd_2"/>
</dbReference>
<dbReference type="EMBL" id="NWBU01000005">
    <property type="protein sequence ID" value="PTQ12209.1"/>
    <property type="molecule type" value="Genomic_DNA"/>
</dbReference>
<dbReference type="InterPro" id="IPR025944">
    <property type="entry name" value="Sigma_54_int_dom_CS"/>
</dbReference>
<dbReference type="Pfam" id="PF00072">
    <property type="entry name" value="Response_reg"/>
    <property type="match status" value="1"/>
</dbReference>
<feature type="domain" description="Sigma-54 factor interaction" evidence="9">
    <location>
        <begin position="141"/>
        <end position="366"/>
    </location>
</feature>
<dbReference type="FunFam" id="3.40.50.300:FF:000006">
    <property type="entry name" value="DNA-binding transcriptional regulator NtrC"/>
    <property type="match status" value="1"/>
</dbReference>
<dbReference type="SUPFAM" id="SSF46689">
    <property type="entry name" value="Homeodomain-like"/>
    <property type="match status" value="1"/>
</dbReference>
<dbReference type="InterPro" id="IPR003593">
    <property type="entry name" value="AAA+_ATPase"/>
</dbReference>
<keyword evidence="2" id="KW-0067">ATP-binding</keyword>
<dbReference type="Gene3D" id="1.10.8.60">
    <property type="match status" value="1"/>
</dbReference>
<dbReference type="SMART" id="SM00448">
    <property type="entry name" value="REC"/>
    <property type="match status" value="1"/>
</dbReference>
<dbReference type="SUPFAM" id="SSF52172">
    <property type="entry name" value="CheY-like"/>
    <property type="match status" value="1"/>
</dbReference>
<organism evidence="11 12">
    <name type="scientific">Sphingomonas oleivorans</name>
    <dbReference type="NCBI Taxonomy" id="1735121"/>
    <lineage>
        <taxon>Bacteria</taxon>
        <taxon>Pseudomonadati</taxon>
        <taxon>Pseudomonadota</taxon>
        <taxon>Alphaproteobacteria</taxon>
        <taxon>Sphingomonadales</taxon>
        <taxon>Sphingomonadaceae</taxon>
        <taxon>Sphingomonas</taxon>
    </lineage>
</organism>
<feature type="modified residue" description="4-aspartylphosphate" evidence="8">
    <location>
        <position position="52"/>
    </location>
</feature>
<keyword evidence="3" id="KW-0902">Two-component regulatory system</keyword>
<dbReference type="AlphaFoldDB" id="A0A2T5FZS9"/>
<dbReference type="GO" id="GO:0043565">
    <property type="term" value="F:sequence-specific DNA binding"/>
    <property type="evidence" value="ECO:0007669"/>
    <property type="project" value="InterPro"/>
</dbReference>
<dbReference type="PANTHER" id="PTHR32071">
    <property type="entry name" value="TRANSCRIPTIONAL REGULATORY PROTEIN"/>
    <property type="match status" value="1"/>
</dbReference>
<dbReference type="SMART" id="SM00382">
    <property type="entry name" value="AAA"/>
    <property type="match status" value="1"/>
</dbReference>
<dbReference type="InterPro" id="IPR058031">
    <property type="entry name" value="AAA_lid_NorR"/>
</dbReference>
<dbReference type="PROSITE" id="PS50045">
    <property type="entry name" value="SIGMA54_INTERACT_4"/>
    <property type="match status" value="1"/>
</dbReference>
<dbReference type="Gene3D" id="1.10.10.60">
    <property type="entry name" value="Homeodomain-like"/>
    <property type="match status" value="1"/>
</dbReference>
<evidence type="ECO:0000256" key="5">
    <source>
        <dbReference type="ARBA" id="ARBA00023125"/>
    </source>
</evidence>
<dbReference type="OrthoDB" id="9770562at2"/>
<dbReference type="PROSITE" id="PS50110">
    <property type="entry name" value="RESPONSE_REGULATORY"/>
    <property type="match status" value="1"/>
</dbReference>
<keyword evidence="8" id="KW-0597">Phosphoprotein</keyword>
<keyword evidence="7" id="KW-0804">Transcription</keyword>
<feature type="domain" description="Response regulatory" evidence="10">
    <location>
        <begin position="3"/>
        <end position="117"/>
    </location>
</feature>
<reference evidence="11 12" key="1">
    <citation type="submission" date="2017-09" db="EMBL/GenBank/DDBJ databases">
        <title>Sphingomonas panjinensis sp.nov., isolated from oil-contaminated soil.</title>
        <authorList>
            <person name="Wang L."/>
            <person name="Chen L."/>
        </authorList>
    </citation>
    <scope>NUCLEOTIDE SEQUENCE [LARGE SCALE GENOMIC DNA]</scope>
    <source>
        <strain evidence="11 12">FW-11</strain>
    </source>
</reference>
<dbReference type="Gene3D" id="3.40.50.300">
    <property type="entry name" value="P-loop containing nucleotide triphosphate hydrolases"/>
    <property type="match status" value="1"/>
</dbReference>
<evidence type="ECO:0000259" key="9">
    <source>
        <dbReference type="PROSITE" id="PS50045"/>
    </source>
</evidence>
<dbReference type="RefSeq" id="WP_107967073.1">
    <property type="nucleotide sequence ID" value="NZ_NWBU01000005.1"/>
</dbReference>
<evidence type="ECO:0000256" key="3">
    <source>
        <dbReference type="ARBA" id="ARBA00023012"/>
    </source>
</evidence>
<proteinExistence type="predicted"/>
<dbReference type="GO" id="GO:0006355">
    <property type="term" value="P:regulation of DNA-templated transcription"/>
    <property type="evidence" value="ECO:0007669"/>
    <property type="project" value="InterPro"/>
</dbReference>
<dbReference type="Pfam" id="PF00158">
    <property type="entry name" value="Sigma54_activat"/>
    <property type="match status" value="1"/>
</dbReference>
<keyword evidence="1" id="KW-0547">Nucleotide-binding</keyword>
<comment type="caution">
    <text evidence="11">The sequence shown here is derived from an EMBL/GenBank/DDBJ whole genome shotgun (WGS) entry which is preliminary data.</text>
</comment>
<dbReference type="InterPro" id="IPR002078">
    <property type="entry name" value="Sigma_54_int"/>
</dbReference>
<evidence type="ECO:0000256" key="6">
    <source>
        <dbReference type="ARBA" id="ARBA00023159"/>
    </source>
</evidence>
<keyword evidence="5" id="KW-0238">DNA-binding</keyword>
<dbReference type="Gene3D" id="3.40.50.2300">
    <property type="match status" value="1"/>
</dbReference>
<evidence type="ECO:0000256" key="7">
    <source>
        <dbReference type="ARBA" id="ARBA00023163"/>
    </source>
</evidence>
<dbReference type="InterPro" id="IPR001789">
    <property type="entry name" value="Sig_transdc_resp-reg_receiver"/>
</dbReference>
<dbReference type="InterPro" id="IPR002197">
    <property type="entry name" value="HTH_Fis"/>
</dbReference>
<evidence type="ECO:0000259" key="10">
    <source>
        <dbReference type="PROSITE" id="PS50110"/>
    </source>
</evidence>
<dbReference type="InterPro" id="IPR011006">
    <property type="entry name" value="CheY-like_superfamily"/>
</dbReference>
<dbReference type="CDD" id="cd00009">
    <property type="entry name" value="AAA"/>
    <property type="match status" value="1"/>
</dbReference>
<dbReference type="PRINTS" id="PR01590">
    <property type="entry name" value="HTHFIS"/>
</dbReference>
<dbReference type="Pfam" id="PF25601">
    <property type="entry name" value="AAA_lid_14"/>
    <property type="match status" value="1"/>
</dbReference>
<dbReference type="SUPFAM" id="SSF52540">
    <property type="entry name" value="P-loop containing nucleoside triphosphate hydrolases"/>
    <property type="match status" value="1"/>
</dbReference>
<sequence length="452" mass="48013">MSGILLADDEPAFQRLTGAWLRGLGHEVRVAGDGDAAKAAFAEKPADLVLLDLAMPPHHDPEAGLALIPAFAPAPVVVMTGHADHALALKAIDAGAWDFLAKPVDPDLLRVVVARAMERARLARELAELKAQAGTAEDMGLAGASAPMQALRELIRRVAPTRLPVLVLGPSGTGKELVARALHEASPRAGKPLVPVHCGAIPAELLESELFGHLKGSFTGAVADRPGLVETAEGGTLFLDEIGEMPAVMQVKLLRFLADGSYQPVGARTPKTADVRIVAATHRDLAARVADGSFREDLFYRLKGVVLRTPPLDERPGDVALLAALFLRRATDAAARFTPEAMRWLASRNWPGNVRELRAAVECASALAPRSATGILVDADDLAFAVGEGSLPNSGAPSAMRPQSLEEELAALERLRIVQALERTGHNHTHTARELGLSRVGLLKKLDRMGLR</sequence>
<evidence type="ECO:0000256" key="1">
    <source>
        <dbReference type="ARBA" id="ARBA00022741"/>
    </source>
</evidence>
<evidence type="ECO:0000256" key="4">
    <source>
        <dbReference type="ARBA" id="ARBA00023015"/>
    </source>
</evidence>
<protein>
    <submittedName>
        <fullName evidence="11">Sigma-54-dependent Fis family transcriptional regulator</fullName>
    </submittedName>
</protein>
<dbReference type="PROSITE" id="PS00688">
    <property type="entry name" value="SIGMA54_INTERACT_3"/>
    <property type="match status" value="1"/>
</dbReference>
<keyword evidence="6" id="KW-0010">Activator</keyword>
<dbReference type="InterPro" id="IPR009057">
    <property type="entry name" value="Homeodomain-like_sf"/>
</dbReference>
<dbReference type="InterPro" id="IPR027417">
    <property type="entry name" value="P-loop_NTPase"/>
</dbReference>
<dbReference type="Proteomes" id="UP000244162">
    <property type="component" value="Unassembled WGS sequence"/>
</dbReference>
<evidence type="ECO:0000313" key="11">
    <source>
        <dbReference type="EMBL" id="PTQ12209.1"/>
    </source>
</evidence>
<keyword evidence="4" id="KW-0805">Transcription regulation</keyword>